<gene>
    <name evidence="8" type="ORF">EAH88_00105</name>
</gene>
<evidence type="ECO:0000256" key="1">
    <source>
        <dbReference type="ARBA" id="ARBA00005382"/>
    </source>
</evidence>
<dbReference type="Gene3D" id="3.20.20.80">
    <property type="entry name" value="Glycosidases"/>
    <property type="match status" value="1"/>
</dbReference>
<dbReference type="PANTHER" id="PTHR11069">
    <property type="entry name" value="GLUCOSYLCERAMIDASE"/>
    <property type="match status" value="1"/>
</dbReference>
<evidence type="ECO:0000256" key="3">
    <source>
        <dbReference type="ARBA" id="ARBA00022801"/>
    </source>
</evidence>
<keyword evidence="2" id="KW-0732">Signal</keyword>
<feature type="region of interest" description="Disordered" evidence="5">
    <location>
        <begin position="499"/>
        <end position="530"/>
    </location>
</feature>
<name>A0A502CBK4_9GAMM</name>
<feature type="domain" description="Glycosyl hydrolase family 30 beta sandwich" evidence="7">
    <location>
        <begin position="430"/>
        <end position="491"/>
    </location>
</feature>
<dbReference type="GO" id="GO:0006680">
    <property type="term" value="P:glucosylceramide catabolic process"/>
    <property type="evidence" value="ECO:0007669"/>
    <property type="project" value="TreeGrafter"/>
</dbReference>
<dbReference type="Pfam" id="PF17189">
    <property type="entry name" value="Glyco_hydro_30C"/>
    <property type="match status" value="1"/>
</dbReference>
<dbReference type="InterPro" id="IPR033452">
    <property type="entry name" value="GH30_C"/>
</dbReference>
<dbReference type="PANTHER" id="PTHR11069:SF23">
    <property type="entry name" value="LYSOSOMAL ACID GLUCOSYLCERAMIDASE"/>
    <property type="match status" value="1"/>
</dbReference>
<dbReference type="Pfam" id="PF02055">
    <property type="entry name" value="Glyco_hydro_30"/>
    <property type="match status" value="1"/>
</dbReference>
<dbReference type="Gene3D" id="2.60.40.1180">
    <property type="entry name" value="Golgi alpha-mannosidase II"/>
    <property type="match status" value="1"/>
</dbReference>
<evidence type="ECO:0000313" key="9">
    <source>
        <dbReference type="Proteomes" id="UP000319486"/>
    </source>
</evidence>
<dbReference type="EMBL" id="RCZO01000001">
    <property type="protein sequence ID" value="TPG11005.1"/>
    <property type="molecule type" value="Genomic_DNA"/>
</dbReference>
<keyword evidence="9" id="KW-1185">Reference proteome</keyword>
<comment type="similarity">
    <text evidence="1 4">Belongs to the glycosyl hydrolase 30 family.</text>
</comment>
<dbReference type="InterPro" id="IPR013780">
    <property type="entry name" value="Glyco_hydro_b"/>
</dbReference>
<dbReference type="InterPro" id="IPR033453">
    <property type="entry name" value="Glyco_hydro_30_TIM-barrel"/>
</dbReference>
<dbReference type="SUPFAM" id="SSF51445">
    <property type="entry name" value="(Trans)glycosidases"/>
    <property type="match status" value="1"/>
</dbReference>
<dbReference type="AlphaFoldDB" id="A0A502CBK4"/>
<feature type="compositionally biased region" description="Polar residues" evidence="5">
    <location>
        <begin position="504"/>
        <end position="522"/>
    </location>
</feature>
<comment type="caution">
    <text evidence="8">The sequence shown here is derived from an EMBL/GenBank/DDBJ whole genome shotgun (WGS) entry which is preliminary data.</text>
</comment>
<evidence type="ECO:0000256" key="4">
    <source>
        <dbReference type="RuleBase" id="RU361188"/>
    </source>
</evidence>
<organism evidence="8 9">
    <name type="scientific">Rhodanobacter glycinis</name>
    <dbReference type="NCBI Taxonomy" id="582702"/>
    <lineage>
        <taxon>Bacteria</taxon>
        <taxon>Pseudomonadati</taxon>
        <taxon>Pseudomonadota</taxon>
        <taxon>Gammaproteobacteria</taxon>
        <taxon>Lysobacterales</taxon>
        <taxon>Rhodanobacteraceae</taxon>
        <taxon>Rhodanobacter</taxon>
    </lineage>
</organism>
<dbReference type="GO" id="GO:0016020">
    <property type="term" value="C:membrane"/>
    <property type="evidence" value="ECO:0007669"/>
    <property type="project" value="GOC"/>
</dbReference>
<dbReference type="PRINTS" id="PR00843">
    <property type="entry name" value="GLHYDRLASE30"/>
</dbReference>
<evidence type="ECO:0000313" key="8">
    <source>
        <dbReference type="EMBL" id="TPG11005.1"/>
    </source>
</evidence>
<sequence>MDERKGVSSWMAISSIVLITLLALTALHVSRRQHPAIKPRVIPTHPMRPAVQLWLSTADRRLRLAHQPDIEMSVHEALPVEVVIDVNKTYQSIVGFGAALTDSSAWLIQNRLNEQQRNALLHELFGPPPNLNLNMTRLTIGASDFSLRPYTLDDLPVGEVDPQLLHFNVTFNLHDVIPTVREVLAINPQLRIIASPWSAPAWMKTSANLIGGELLEQFEGTYANYLVKYLDTYRGYGIPIFALTLQNEPGFVPVTYPGMEVPASTRERLIAQYLGPALASREPKTRILGWDHNWDEPEQPLSVLANPDVARYIAGIAWHCYRGSPYAQSQVHRAFPRKDTYITECSGGDWPSSKNGELLWFTRDLLLAGLRHWARGIVYWNLALDEHYGPHFGGCDTCKGVVTIDSRTGEVSRNDEYYAFAHFSRFVLPGAVRVGSSETDKGIDNVAFQNAAGGSIVLVMVNSHAEAHRVSVKQDQASFQYTLPPQSVATFVWNPDQTSKRMDATNSPQVKKSPGTTATSATIGGRKVAQ</sequence>
<keyword evidence="4" id="KW-0326">Glycosidase</keyword>
<accession>A0A502CBK4</accession>
<evidence type="ECO:0000259" key="6">
    <source>
        <dbReference type="Pfam" id="PF02055"/>
    </source>
</evidence>
<feature type="domain" description="Glycosyl hydrolase family 30 TIM-barrel" evidence="6">
    <location>
        <begin position="93"/>
        <end position="427"/>
    </location>
</feature>
<dbReference type="InterPro" id="IPR017853">
    <property type="entry name" value="GH"/>
</dbReference>
<evidence type="ECO:0000256" key="2">
    <source>
        <dbReference type="ARBA" id="ARBA00022729"/>
    </source>
</evidence>
<proteinExistence type="inferred from homology"/>
<evidence type="ECO:0000259" key="7">
    <source>
        <dbReference type="Pfam" id="PF17189"/>
    </source>
</evidence>
<reference evidence="8 9" key="1">
    <citation type="journal article" date="2019" name="Environ. Microbiol.">
        <title>Species interactions and distinct microbial communities in high Arctic permafrost affected cryosols are associated with the CH4 and CO2 gas fluxes.</title>
        <authorList>
            <person name="Altshuler I."/>
            <person name="Hamel J."/>
            <person name="Turney S."/>
            <person name="Magnuson E."/>
            <person name="Levesque R."/>
            <person name="Greer C."/>
            <person name="Whyte L.G."/>
        </authorList>
    </citation>
    <scope>NUCLEOTIDE SEQUENCE [LARGE SCALE GENOMIC DNA]</scope>
    <source>
        <strain evidence="8 9">S13Y</strain>
    </source>
</reference>
<keyword evidence="3 4" id="KW-0378">Hydrolase</keyword>
<protein>
    <submittedName>
        <fullName evidence="8">Glycosyl hydrolase</fullName>
    </submittedName>
</protein>
<dbReference type="InterPro" id="IPR001139">
    <property type="entry name" value="Glyco_hydro_30"/>
</dbReference>
<dbReference type="RefSeq" id="WP_140648215.1">
    <property type="nucleotide sequence ID" value="NZ_RCZO01000001.1"/>
</dbReference>
<dbReference type="GO" id="GO:0004348">
    <property type="term" value="F:glucosylceramidase activity"/>
    <property type="evidence" value="ECO:0007669"/>
    <property type="project" value="InterPro"/>
</dbReference>
<evidence type="ECO:0000256" key="5">
    <source>
        <dbReference type="SAM" id="MobiDB-lite"/>
    </source>
</evidence>
<dbReference type="Proteomes" id="UP000319486">
    <property type="component" value="Unassembled WGS sequence"/>
</dbReference>